<dbReference type="InterPro" id="IPR025525">
    <property type="entry name" value="hAT-like_transposase_RNase-H"/>
</dbReference>
<evidence type="ECO:0000259" key="11">
    <source>
        <dbReference type="Pfam" id="PF05699"/>
    </source>
</evidence>
<feature type="domain" description="BED-type" evidence="10">
    <location>
        <begin position="61"/>
        <end position="99"/>
    </location>
</feature>
<gene>
    <name evidence="14" type="primary">LOC113846830</name>
</gene>
<reference evidence="14" key="2">
    <citation type="submission" date="2025-08" db="UniProtKB">
        <authorList>
            <consortium name="RefSeq"/>
        </authorList>
    </citation>
    <scope>IDENTIFICATION</scope>
    <source>
        <tissue evidence="14">Young leaves</tissue>
    </source>
</reference>
<keyword evidence="4" id="KW-0863">Zinc-finger</keyword>
<dbReference type="InterPro" id="IPR003656">
    <property type="entry name" value="Znf_BED"/>
</dbReference>
<dbReference type="GO" id="GO:0046983">
    <property type="term" value="F:protein dimerization activity"/>
    <property type="evidence" value="ECO:0007669"/>
    <property type="project" value="InterPro"/>
</dbReference>
<comment type="subcellular location">
    <subcellularLocation>
        <location evidence="1">Nucleus</location>
    </subcellularLocation>
</comment>
<dbReference type="Proteomes" id="UP000694853">
    <property type="component" value="Unplaced"/>
</dbReference>
<evidence type="ECO:0000313" key="13">
    <source>
        <dbReference type="Proteomes" id="UP000694853"/>
    </source>
</evidence>
<evidence type="ECO:0000259" key="10">
    <source>
        <dbReference type="Pfam" id="PF02892"/>
    </source>
</evidence>
<dbReference type="InterPro" id="IPR052035">
    <property type="entry name" value="ZnF_BED_domain_contain"/>
</dbReference>
<keyword evidence="13" id="KW-1185">Reference proteome</keyword>
<dbReference type="KEGG" id="aprc:113846830"/>
<dbReference type="RefSeq" id="XP_027331305.1">
    <property type="nucleotide sequence ID" value="XM_027475504.1"/>
</dbReference>
<protein>
    <submittedName>
        <fullName evidence="14">Uncharacterized protein LOC113846830 isoform X1</fullName>
    </submittedName>
</protein>
<feature type="domain" description="HAT C-terminal dimerisation" evidence="11">
    <location>
        <begin position="563"/>
        <end position="643"/>
    </location>
</feature>
<dbReference type="GO" id="GO:0005634">
    <property type="term" value="C:nucleus"/>
    <property type="evidence" value="ECO:0007669"/>
    <property type="project" value="UniProtKB-SubCell"/>
</dbReference>
<dbReference type="Pfam" id="PF14372">
    <property type="entry name" value="hAT-like_RNase-H"/>
    <property type="match status" value="1"/>
</dbReference>
<evidence type="ECO:0000256" key="3">
    <source>
        <dbReference type="ARBA" id="ARBA00022723"/>
    </source>
</evidence>
<accession>A0A8B8JIM1</accession>
<dbReference type="GO" id="GO:0008270">
    <property type="term" value="F:zinc ion binding"/>
    <property type="evidence" value="ECO:0007669"/>
    <property type="project" value="UniProtKB-KW"/>
</dbReference>
<comment type="subunit">
    <text evidence="2">Homodimer.</text>
</comment>
<dbReference type="InterPro" id="IPR012337">
    <property type="entry name" value="RNaseH-like_sf"/>
</dbReference>
<dbReference type="PANTHER" id="PTHR46481">
    <property type="entry name" value="ZINC FINGER BED DOMAIN-CONTAINING PROTEIN 4"/>
    <property type="match status" value="1"/>
</dbReference>
<dbReference type="GeneID" id="113846830"/>
<organism evidence="13 14">
    <name type="scientific">Abrus precatorius</name>
    <name type="common">Indian licorice</name>
    <name type="synonym">Glycine abrus</name>
    <dbReference type="NCBI Taxonomy" id="3816"/>
    <lineage>
        <taxon>Eukaryota</taxon>
        <taxon>Viridiplantae</taxon>
        <taxon>Streptophyta</taxon>
        <taxon>Embryophyta</taxon>
        <taxon>Tracheophyta</taxon>
        <taxon>Spermatophyta</taxon>
        <taxon>Magnoliopsida</taxon>
        <taxon>eudicotyledons</taxon>
        <taxon>Gunneridae</taxon>
        <taxon>Pentapetalae</taxon>
        <taxon>rosids</taxon>
        <taxon>fabids</taxon>
        <taxon>Fabales</taxon>
        <taxon>Fabaceae</taxon>
        <taxon>Papilionoideae</taxon>
        <taxon>50 kb inversion clade</taxon>
        <taxon>NPAAA clade</taxon>
        <taxon>indigoferoid/millettioid clade</taxon>
        <taxon>Abreae</taxon>
        <taxon>Abrus</taxon>
    </lineage>
</organism>
<keyword evidence="7" id="KW-0238">DNA-binding</keyword>
<sequence>MDWTVNNHYRTYKVDDQKSMMDVALISNMDAVNIGLGCSDKPASVTSLKPRKKTMTSVYLKFFETAADGKTRRCKFCGQSYSIATATGNLGRHLANRHPGYDKSVDAISNSVARATAVVKKSQPQGKTNQVDYDHLNWLLIRWLVLASLPPSTLEERWLVNSYKFLNPSIQLWPSEKYRTVLDEVFKSMREDVRALLEQVSSKFSITLDFWNSFEQIFYMSVTCQWIDENWCFQKLLLDICRIPYPCGGAEIYRTLVKVLKFYNIENRVLSCTHDNSTSAMHACHTLKEDLDGQKIGPFCYIPCAARTLNVIIDDGLRSAKQVISKIREFVIELNASPVISEDFIQLSTVYQEGTWKFPLDVSARWNGNYQMLDLVRKAGKSMDAVIRKYEEMLGNRMLLGSSDKSVVNIIHLYLEPFYKTTNNICTNKVPTVGLVLFFMDHISETIANCRESRHSPEWLKTAAEEMAKKARNYINQVCNIFTYMTAILDPRIKGDLIPDSLNSENFLDEARTHFMRNYSTSHFSSLSSGYNAQEIEDGGSVSFAEEIARKKRRTSMSSATDELTQYLSEAPAPIPTDVLEWWKVNSTRYPRLSVMARDFLAVQATSVVPEELFCGKGDEIDKQRFCMPHDSTQAILCIKSWIQVGLKFKFKSTEIDYERLMELAAAAAATDFSPPSSDKKQK</sequence>
<keyword evidence="5" id="KW-0862">Zinc</keyword>
<name>A0A8B8JIM1_ABRPR</name>
<keyword evidence="6" id="KW-0805">Transcription regulation</keyword>
<dbReference type="AlphaFoldDB" id="A0A8B8JIM1"/>
<dbReference type="GO" id="GO:0003677">
    <property type="term" value="F:DNA binding"/>
    <property type="evidence" value="ECO:0007669"/>
    <property type="project" value="UniProtKB-KW"/>
</dbReference>
<keyword evidence="8" id="KW-0804">Transcription</keyword>
<evidence type="ECO:0000256" key="6">
    <source>
        <dbReference type="ARBA" id="ARBA00023015"/>
    </source>
</evidence>
<dbReference type="Pfam" id="PF05699">
    <property type="entry name" value="Dimer_Tnp_hAT"/>
    <property type="match status" value="1"/>
</dbReference>
<proteinExistence type="predicted"/>
<feature type="domain" description="hAT-like transposase RNase-H fold" evidence="12">
    <location>
        <begin position="426"/>
        <end position="505"/>
    </location>
</feature>
<evidence type="ECO:0000256" key="5">
    <source>
        <dbReference type="ARBA" id="ARBA00022833"/>
    </source>
</evidence>
<evidence type="ECO:0000256" key="7">
    <source>
        <dbReference type="ARBA" id="ARBA00023125"/>
    </source>
</evidence>
<evidence type="ECO:0000256" key="9">
    <source>
        <dbReference type="ARBA" id="ARBA00023242"/>
    </source>
</evidence>
<keyword evidence="3" id="KW-0479">Metal-binding</keyword>
<evidence type="ECO:0000256" key="4">
    <source>
        <dbReference type="ARBA" id="ARBA00022771"/>
    </source>
</evidence>
<dbReference type="OrthoDB" id="1715602at2759"/>
<evidence type="ECO:0000256" key="2">
    <source>
        <dbReference type="ARBA" id="ARBA00011738"/>
    </source>
</evidence>
<dbReference type="Pfam" id="PF02892">
    <property type="entry name" value="zf-BED"/>
    <property type="match status" value="1"/>
</dbReference>
<dbReference type="PANTHER" id="PTHR46481:SF7">
    <property type="entry name" value="ZINC FINGER BED DOMAIN-CONTAINING PROTEIN RICESLEEPER 2-LIKE"/>
    <property type="match status" value="1"/>
</dbReference>
<dbReference type="SMART" id="SM00614">
    <property type="entry name" value="ZnF_BED"/>
    <property type="match status" value="1"/>
</dbReference>
<evidence type="ECO:0000256" key="8">
    <source>
        <dbReference type="ARBA" id="ARBA00023163"/>
    </source>
</evidence>
<keyword evidence="9" id="KW-0539">Nucleus</keyword>
<evidence type="ECO:0000256" key="1">
    <source>
        <dbReference type="ARBA" id="ARBA00004123"/>
    </source>
</evidence>
<dbReference type="InterPro" id="IPR008906">
    <property type="entry name" value="HATC_C_dom"/>
</dbReference>
<dbReference type="SUPFAM" id="SSF53098">
    <property type="entry name" value="Ribonuclease H-like"/>
    <property type="match status" value="1"/>
</dbReference>
<reference evidence="13" key="1">
    <citation type="journal article" date="2019" name="Toxins">
        <title>Detection of Abrin-Like and Prepropulchellin-Like Toxin Genes and Transcripts Using Whole Genome Sequencing and Full-Length Transcript Sequencing of Abrus precatorius.</title>
        <authorList>
            <person name="Hovde B.T."/>
            <person name="Daligault H.E."/>
            <person name="Hanschen E.R."/>
            <person name="Kunde Y.A."/>
            <person name="Johnson M.B."/>
            <person name="Starkenburg S.R."/>
            <person name="Johnson S.L."/>
        </authorList>
    </citation>
    <scope>NUCLEOTIDE SEQUENCE [LARGE SCALE GENOMIC DNA]</scope>
</reference>
<evidence type="ECO:0000259" key="12">
    <source>
        <dbReference type="Pfam" id="PF14372"/>
    </source>
</evidence>
<evidence type="ECO:0000313" key="14">
    <source>
        <dbReference type="RefSeq" id="XP_027331305.1"/>
    </source>
</evidence>